<dbReference type="Proteomes" id="UP000664277">
    <property type="component" value="Unassembled WGS sequence"/>
</dbReference>
<name>A0A8J7TME4_9BACT</name>
<dbReference type="InterPro" id="IPR010994">
    <property type="entry name" value="RuvA_2-like"/>
</dbReference>
<feature type="region of interest" description="Domain III" evidence="6">
    <location>
        <begin position="157"/>
        <end position="212"/>
    </location>
</feature>
<evidence type="ECO:0000256" key="4">
    <source>
        <dbReference type="ARBA" id="ARBA00023172"/>
    </source>
</evidence>
<dbReference type="GO" id="GO:0006310">
    <property type="term" value="P:DNA recombination"/>
    <property type="evidence" value="ECO:0007669"/>
    <property type="project" value="UniProtKB-UniRule"/>
</dbReference>
<keyword evidence="3 6" id="KW-0238">DNA-binding</keyword>
<dbReference type="HAMAP" id="MF_00031">
    <property type="entry name" value="DNA_HJ_migration_RuvA"/>
    <property type="match status" value="1"/>
</dbReference>
<dbReference type="SUPFAM" id="SSF50249">
    <property type="entry name" value="Nucleic acid-binding proteins"/>
    <property type="match status" value="1"/>
</dbReference>
<proteinExistence type="inferred from homology"/>
<comment type="function">
    <text evidence="6">The RuvA-RuvB-RuvC complex processes Holliday junction (HJ) DNA during genetic recombination and DNA repair, while the RuvA-RuvB complex plays an important role in the rescue of blocked DNA replication forks via replication fork reversal (RFR). RuvA specifically binds to HJ cruciform DNA, conferring on it an open structure. The RuvB hexamer acts as an ATP-dependent pump, pulling dsDNA into and through the RuvAB complex. HJ branch migration allows RuvC to scan DNA until it finds its consensus sequence, where it cleaves and resolves the cruciform DNA.</text>
</comment>
<evidence type="ECO:0000256" key="3">
    <source>
        <dbReference type="ARBA" id="ARBA00023125"/>
    </source>
</evidence>
<keyword evidence="2 6" id="KW-0227">DNA damage</keyword>
<feature type="domain" description="Helix-hairpin-helix DNA-binding motif class 1" evidence="7">
    <location>
        <begin position="113"/>
        <end position="132"/>
    </location>
</feature>
<evidence type="ECO:0000313" key="9">
    <source>
        <dbReference type="Proteomes" id="UP000664277"/>
    </source>
</evidence>
<comment type="domain">
    <text evidence="6">Has three domains with a flexible linker between the domains II and III and assumes an 'L' shape. Domain III is highly mobile and contacts RuvB.</text>
</comment>
<keyword evidence="4 6" id="KW-0233">DNA recombination</keyword>
<dbReference type="GO" id="GO:0048476">
    <property type="term" value="C:Holliday junction resolvase complex"/>
    <property type="evidence" value="ECO:0007669"/>
    <property type="project" value="UniProtKB-UniRule"/>
</dbReference>
<dbReference type="Gene3D" id="1.10.150.20">
    <property type="entry name" value="5' to 3' exonuclease, C-terminal subdomain"/>
    <property type="match status" value="1"/>
</dbReference>
<evidence type="ECO:0000256" key="2">
    <source>
        <dbReference type="ARBA" id="ARBA00022763"/>
    </source>
</evidence>
<reference evidence="8" key="1">
    <citation type="submission" date="2021-02" db="EMBL/GenBank/DDBJ databases">
        <title>Genome-Resolved Metagenomics of a Microbial Community Performing Photosynthetic Biological Nutrient Removal.</title>
        <authorList>
            <person name="Mcdaniel E.A."/>
        </authorList>
    </citation>
    <scope>NUCLEOTIDE SEQUENCE</scope>
    <source>
        <strain evidence="8">UWPOB_OBS1</strain>
    </source>
</reference>
<dbReference type="InterPro" id="IPR003583">
    <property type="entry name" value="Hlx-hairpin-Hlx_DNA-bd_motif"/>
</dbReference>
<dbReference type="AlphaFoldDB" id="A0A8J7TME4"/>
<dbReference type="EMBL" id="JAFLCK010000014">
    <property type="protein sequence ID" value="MBN8660936.1"/>
    <property type="molecule type" value="Genomic_DNA"/>
</dbReference>
<keyword evidence="5 6" id="KW-0234">DNA repair</keyword>
<dbReference type="NCBIfam" id="TIGR00084">
    <property type="entry name" value="ruvA"/>
    <property type="match status" value="1"/>
</dbReference>
<gene>
    <name evidence="6 8" type="primary">ruvA</name>
    <name evidence="8" type="ORF">J0M35_11260</name>
</gene>
<accession>A0A8J7TME4</accession>
<dbReference type="GO" id="GO:0016787">
    <property type="term" value="F:hydrolase activity"/>
    <property type="evidence" value="ECO:0007669"/>
    <property type="project" value="UniProtKB-KW"/>
</dbReference>
<dbReference type="GO" id="GO:0005737">
    <property type="term" value="C:cytoplasm"/>
    <property type="evidence" value="ECO:0007669"/>
    <property type="project" value="UniProtKB-SubCell"/>
</dbReference>
<evidence type="ECO:0000313" key="8">
    <source>
        <dbReference type="EMBL" id="MBN8660936.1"/>
    </source>
</evidence>
<keyword evidence="1 6" id="KW-0963">Cytoplasm</keyword>
<comment type="subcellular location">
    <subcellularLocation>
        <location evidence="6">Cytoplasm</location>
    </subcellularLocation>
</comment>
<evidence type="ECO:0000256" key="1">
    <source>
        <dbReference type="ARBA" id="ARBA00022490"/>
    </source>
</evidence>
<dbReference type="Pfam" id="PF01330">
    <property type="entry name" value="RuvA_N"/>
    <property type="match status" value="1"/>
</dbReference>
<organism evidence="8 9">
    <name type="scientific">Candidatus Obscuribacter phosphatis</name>
    <dbReference type="NCBI Taxonomy" id="1906157"/>
    <lineage>
        <taxon>Bacteria</taxon>
        <taxon>Bacillati</taxon>
        <taxon>Candidatus Melainabacteria</taxon>
        <taxon>Candidatus Obscuribacterales</taxon>
        <taxon>Candidatus Obscuribacteraceae</taxon>
        <taxon>Candidatus Obscuribacter</taxon>
    </lineage>
</organism>
<dbReference type="GO" id="GO:0000400">
    <property type="term" value="F:four-way junction DNA binding"/>
    <property type="evidence" value="ECO:0007669"/>
    <property type="project" value="UniProtKB-UniRule"/>
</dbReference>
<keyword evidence="8" id="KW-0378">Hydrolase</keyword>
<feature type="domain" description="Helix-hairpin-helix DNA-binding motif class 1" evidence="7">
    <location>
        <begin position="78"/>
        <end position="97"/>
    </location>
</feature>
<evidence type="ECO:0000256" key="5">
    <source>
        <dbReference type="ARBA" id="ARBA00023204"/>
    </source>
</evidence>
<protein>
    <recommendedName>
        <fullName evidence="6">Holliday junction branch migration complex subunit RuvA</fullName>
    </recommendedName>
</protein>
<dbReference type="GO" id="GO:0005524">
    <property type="term" value="F:ATP binding"/>
    <property type="evidence" value="ECO:0007669"/>
    <property type="project" value="InterPro"/>
</dbReference>
<comment type="subunit">
    <text evidence="6">Homotetramer. Forms an RuvA(8)-RuvB(12)-Holliday junction (HJ) complex. HJ DNA is sandwiched between 2 RuvA tetramers; dsDNA enters through RuvA and exits via RuvB. An RuvB hexamer assembles on each DNA strand where it exits the tetramer. Each RuvB hexamer is contacted by two RuvA subunits (via domain III) on 2 adjacent RuvB subunits; this complex drives branch migration. In the full resolvosome a probable DNA-RuvA(4)-RuvB(12)-RuvC(2) complex forms which resolves the HJ.</text>
</comment>
<comment type="caution">
    <text evidence="8">The sequence shown here is derived from an EMBL/GenBank/DDBJ whole genome shotgun (WGS) entry which is preliminary data.</text>
</comment>
<dbReference type="GO" id="GO:0009378">
    <property type="term" value="F:four-way junction helicase activity"/>
    <property type="evidence" value="ECO:0007669"/>
    <property type="project" value="InterPro"/>
</dbReference>
<dbReference type="SUPFAM" id="SSF47781">
    <property type="entry name" value="RuvA domain 2-like"/>
    <property type="match status" value="1"/>
</dbReference>
<dbReference type="InterPro" id="IPR000085">
    <property type="entry name" value="RuvA"/>
</dbReference>
<comment type="similarity">
    <text evidence="6">Belongs to the RuvA family.</text>
</comment>
<dbReference type="Pfam" id="PF14520">
    <property type="entry name" value="HHH_5"/>
    <property type="match status" value="1"/>
</dbReference>
<dbReference type="SMART" id="SM00278">
    <property type="entry name" value="HhH1"/>
    <property type="match status" value="2"/>
</dbReference>
<dbReference type="InterPro" id="IPR012340">
    <property type="entry name" value="NA-bd_OB-fold"/>
</dbReference>
<comment type="caution">
    <text evidence="6">Lacks conserved residue(s) required for the propagation of feature annotation.</text>
</comment>
<evidence type="ECO:0000259" key="7">
    <source>
        <dbReference type="SMART" id="SM00278"/>
    </source>
</evidence>
<dbReference type="Gene3D" id="2.40.50.140">
    <property type="entry name" value="Nucleic acid-binding proteins"/>
    <property type="match status" value="1"/>
</dbReference>
<dbReference type="GO" id="GO:0006281">
    <property type="term" value="P:DNA repair"/>
    <property type="evidence" value="ECO:0007669"/>
    <property type="project" value="UniProtKB-UniRule"/>
</dbReference>
<sequence length="212" mass="22549">MLAYLKGEIIAKEMSGGPVDRLVIDVGGVGFEVAVAHSTLMTVGQPGDQATVHVSVAIRETEWTIFGFARHDERQMFTLLQSVTGIGPRLALALVGTLGVDTLVEAVTSENQKMISQAPGVGAKVAQRIILELKTKMEVFAAARGKSIASPAQTKGQHAVIEEVTDILSHYGYTPTEVQSALKEAEKAGVPRDTAEELLRFTLKLLGAGALK</sequence>
<evidence type="ECO:0000256" key="6">
    <source>
        <dbReference type="HAMAP-Rule" id="MF_00031"/>
    </source>
</evidence>
<dbReference type="InterPro" id="IPR013849">
    <property type="entry name" value="DNA_helicase_Holl-junc_RuvA_I"/>
</dbReference>